<dbReference type="Proteomes" id="UP000254116">
    <property type="component" value="Unassembled WGS sequence"/>
</dbReference>
<sequence length="124" mass="14443">MSVVKINGKPYKFTEHENELIKKNGLTPGMVAKRVRGGWALLEALNAPYGMRLAEYKEIVLSRIMQRESKEREIARQRRKEVELRKRKPHLFNVPQNIHVIRTGSMSLITKCSRNGVKHNEHNQ</sequence>
<name>A0A380EHQ2_STAAU</name>
<evidence type="ECO:0000313" key="1">
    <source>
        <dbReference type="EMBL" id="SUL34206.1"/>
    </source>
</evidence>
<reference evidence="1 2" key="1">
    <citation type="submission" date="2018-06" db="EMBL/GenBank/DDBJ databases">
        <authorList>
            <consortium name="Pathogen Informatics"/>
            <person name="Doyle S."/>
        </authorList>
    </citation>
    <scope>NUCLEOTIDE SEQUENCE [LARGE SCALE GENOMIC DNA]</scope>
    <source>
        <strain evidence="1 2">NCTC10702</strain>
    </source>
</reference>
<accession>A0A380EHQ2</accession>
<proteinExistence type="predicted"/>
<dbReference type="InterPro" id="IPR011688">
    <property type="entry name" value="PVL_Orf50"/>
</dbReference>
<dbReference type="AlphaFoldDB" id="A0A380EHQ2"/>
<organism evidence="1 2">
    <name type="scientific">Staphylococcus aureus</name>
    <dbReference type="NCBI Taxonomy" id="1280"/>
    <lineage>
        <taxon>Bacteria</taxon>
        <taxon>Bacillati</taxon>
        <taxon>Bacillota</taxon>
        <taxon>Bacilli</taxon>
        <taxon>Bacillales</taxon>
        <taxon>Staphylococcaceae</taxon>
        <taxon>Staphylococcus</taxon>
    </lineage>
</organism>
<evidence type="ECO:0000313" key="2">
    <source>
        <dbReference type="Proteomes" id="UP000254116"/>
    </source>
</evidence>
<protein>
    <submittedName>
        <fullName evidence="1">PVL ORF-50-like family</fullName>
    </submittedName>
</protein>
<dbReference type="Pfam" id="PF07768">
    <property type="entry name" value="PVL_ORF50"/>
    <property type="match status" value="1"/>
</dbReference>
<dbReference type="EMBL" id="UHBY01000003">
    <property type="protein sequence ID" value="SUL34206.1"/>
    <property type="molecule type" value="Genomic_DNA"/>
</dbReference>
<gene>
    <name evidence="1" type="ORF">NCTC10702_01728</name>
</gene>